<evidence type="ECO:0000313" key="1">
    <source>
        <dbReference type="EMBL" id="HIU20730.1"/>
    </source>
</evidence>
<dbReference type="CDD" id="cd07010">
    <property type="entry name" value="cupin_PMI_type_I_N_bac"/>
    <property type="match status" value="1"/>
</dbReference>
<reference evidence="1" key="2">
    <citation type="journal article" date="2021" name="PeerJ">
        <title>Extensive microbial diversity within the chicken gut microbiome revealed by metagenomics and culture.</title>
        <authorList>
            <person name="Gilroy R."/>
            <person name="Ravi A."/>
            <person name="Getino M."/>
            <person name="Pursley I."/>
            <person name="Horton D.L."/>
            <person name="Alikhan N.F."/>
            <person name="Baker D."/>
            <person name="Gharbi K."/>
            <person name="Hall N."/>
            <person name="Watson M."/>
            <person name="Adriaenssens E.M."/>
            <person name="Foster-Nyarko E."/>
            <person name="Jarju S."/>
            <person name="Secka A."/>
            <person name="Antonio M."/>
            <person name="Oren A."/>
            <person name="Chaudhuri R.R."/>
            <person name="La Ragione R."/>
            <person name="Hildebrand F."/>
            <person name="Pallen M.J."/>
        </authorList>
    </citation>
    <scope>NUCLEOTIDE SEQUENCE</scope>
    <source>
        <strain evidence="1">1063</strain>
    </source>
</reference>
<dbReference type="GO" id="GO:0016853">
    <property type="term" value="F:isomerase activity"/>
    <property type="evidence" value="ECO:0007669"/>
    <property type="project" value="UniProtKB-KW"/>
</dbReference>
<dbReference type="EMBL" id="DVMN01000009">
    <property type="protein sequence ID" value="HIU20730.1"/>
    <property type="molecule type" value="Genomic_DNA"/>
</dbReference>
<comment type="caution">
    <text evidence="1">The sequence shown here is derived from an EMBL/GenBank/DDBJ whole genome shotgun (WGS) entry which is preliminary data.</text>
</comment>
<gene>
    <name evidence="1" type="ORF">IAD51_00595</name>
</gene>
<name>A0A9D1HSV4_9FIRM</name>
<dbReference type="Proteomes" id="UP000824088">
    <property type="component" value="Unassembled WGS sequence"/>
</dbReference>
<sequence length="364" mass="40729">MKDKPECKCKATEEQIARIVRTPVFFERNRVFRNYIGGAGFGPLMNDNTGDNSFPEEWIASKVKAINPVYFGERDGVSVVEGTDIFFDDLLASHPEELLGGIKYDCLVKYLDSAIRLPVQVHPTKEFSAKNFGSPYGKTEAWLVLAKRSDDACLYFGFRDRIDLETLKAYADRSLTERDILTDIITPVKVNVGDVYLINAGLIHAIGAGCTVLEVQEPTDFTIQIENWCGESRVSEQEKYLGLPRDLAMSIFDFDKFGKKAVEECKIAPKTICCDETCKIESLIDYDDTPCFGEKRYTLKGGSFVPESGPSVWAVVEGEGEIRGDGFRRKLAKGDYWFMPYAARGKFTVAGTLTVIECLPSKQD</sequence>
<dbReference type="InterPro" id="IPR011051">
    <property type="entry name" value="RmlC_Cupin_sf"/>
</dbReference>
<organism evidence="1 2">
    <name type="scientific">Candidatus Limadaptatus stercorigallinarum</name>
    <dbReference type="NCBI Taxonomy" id="2840845"/>
    <lineage>
        <taxon>Bacteria</taxon>
        <taxon>Bacillati</taxon>
        <taxon>Bacillota</taxon>
        <taxon>Clostridia</taxon>
        <taxon>Eubacteriales</taxon>
        <taxon>Candidatus Limadaptatus</taxon>
    </lineage>
</organism>
<reference evidence="1" key="1">
    <citation type="submission" date="2020-10" db="EMBL/GenBank/DDBJ databases">
        <authorList>
            <person name="Gilroy R."/>
        </authorList>
    </citation>
    <scope>NUCLEOTIDE SEQUENCE</scope>
    <source>
        <strain evidence="1">1063</strain>
    </source>
</reference>
<proteinExistence type="predicted"/>
<dbReference type="AlphaFoldDB" id="A0A9D1HSV4"/>
<accession>A0A9D1HSV4</accession>
<evidence type="ECO:0000313" key="2">
    <source>
        <dbReference type="Proteomes" id="UP000824088"/>
    </source>
</evidence>
<dbReference type="Gene3D" id="2.60.120.10">
    <property type="entry name" value="Jelly Rolls"/>
    <property type="match status" value="2"/>
</dbReference>
<dbReference type="SUPFAM" id="SSF51182">
    <property type="entry name" value="RmlC-like cupins"/>
    <property type="match status" value="1"/>
</dbReference>
<protein>
    <submittedName>
        <fullName evidence="1">Class I mannose-6-phosphate isomerase</fullName>
    </submittedName>
</protein>
<keyword evidence="1" id="KW-0413">Isomerase</keyword>
<dbReference type="InterPro" id="IPR014710">
    <property type="entry name" value="RmlC-like_jellyroll"/>
</dbReference>